<evidence type="ECO:0000313" key="2">
    <source>
        <dbReference type="Proteomes" id="UP001152795"/>
    </source>
</evidence>
<name>A0A6S7GAA8_PARCT</name>
<proteinExistence type="predicted"/>
<accession>A0A6S7GAA8</accession>
<sequence>MITSLGFFILFSLFWLIFLACRSFINIILSWILSQLVKKTFPHENLQITVEDFGYFCVNGVSVHIDKNRVVRIEQIVLQFLWEEFRLKLQSTAKDITLETRHPGKSTKRNKNRAGHDEVVIKASITIGINLYSFHPPTELLCIAPKTEHVHGSDIKISELTSVWLFARNAKASIQGQVDGDDAVSYEFSASGGDAFVLYNSSMARLVFLFKEANANGTKNGLNAQVAKSEGLILVYKFEDGILTSSHSQLKHTEINLSPSTINSLEDLVTRYVKDNFEDSLYKEKVSEHNEIPCTNGKLSSEDDEEKCEVAMEAESVTINAYSTENSRHFELKLAFISLGIPNKNMIRWSVSVPFELTFIDEQAGRGKESVLGSKIKSEGLVNPCVLKIDGDEISNKTTRWDVSFHEGILVEIKPKYVNALETFIKTYKSSVKHASNSSTEVFERHRNVPQADDVIDQDRIALSENLDKMSHRQEMCEISANICDITIDVKDGYDQKLLQVVMIHPKTKTVEDFASKEHWSNVANIKDM</sequence>
<dbReference type="AlphaFoldDB" id="A0A6S7GAA8"/>
<reference evidence="1" key="1">
    <citation type="submission" date="2020-04" db="EMBL/GenBank/DDBJ databases">
        <authorList>
            <person name="Alioto T."/>
            <person name="Alioto T."/>
            <person name="Gomez Garrido J."/>
        </authorList>
    </citation>
    <scope>NUCLEOTIDE SEQUENCE</scope>
    <source>
        <strain evidence="1">A484AB</strain>
    </source>
</reference>
<gene>
    <name evidence="1" type="ORF">PACLA_8A050412</name>
</gene>
<organism evidence="1 2">
    <name type="scientific">Paramuricea clavata</name>
    <name type="common">Red gorgonian</name>
    <name type="synonym">Violescent sea-whip</name>
    <dbReference type="NCBI Taxonomy" id="317549"/>
    <lineage>
        <taxon>Eukaryota</taxon>
        <taxon>Metazoa</taxon>
        <taxon>Cnidaria</taxon>
        <taxon>Anthozoa</taxon>
        <taxon>Octocorallia</taxon>
        <taxon>Malacalcyonacea</taxon>
        <taxon>Plexauridae</taxon>
        <taxon>Paramuricea</taxon>
    </lineage>
</organism>
<evidence type="ECO:0000313" key="1">
    <source>
        <dbReference type="EMBL" id="CAB3982301.1"/>
    </source>
</evidence>
<dbReference type="Proteomes" id="UP001152795">
    <property type="component" value="Unassembled WGS sequence"/>
</dbReference>
<keyword evidence="2" id="KW-1185">Reference proteome</keyword>
<protein>
    <submittedName>
        <fullName evidence="1">Uncharacterized protein</fullName>
    </submittedName>
</protein>
<dbReference type="EMBL" id="CACRXK020000488">
    <property type="protein sequence ID" value="CAB3982301.1"/>
    <property type="molecule type" value="Genomic_DNA"/>
</dbReference>
<comment type="caution">
    <text evidence="1">The sequence shown here is derived from an EMBL/GenBank/DDBJ whole genome shotgun (WGS) entry which is preliminary data.</text>
</comment>